<dbReference type="SMART" id="SM00421">
    <property type="entry name" value="HTH_LUXR"/>
    <property type="match status" value="1"/>
</dbReference>
<evidence type="ECO:0000313" key="3">
    <source>
        <dbReference type="Proteomes" id="UP000241764"/>
    </source>
</evidence>
<reference evidence="3" key="1">
    <citation type="submission" date="2017-11" db="EMBL/GenBank/DDBJ databases">
        <authorList>
            <person name="Kuznetsova I."/>
            <person name="Sazanova A."/>
            <person name="Chirak E."/>
            <person name="Safronova V."/>
            <person name="Willems A."/>
        </authorList>
    </citation>
    <scope>NUCLEOTIDE SEQUENCE [LARGE SCALE GENOMIC DNA]</scope>
    <source>
        <strain evidence="3">CCBAU 03422</strain>
    </source>
</reference>
<dbReference type="AlphaFoldDB" id="A0A2P7B7S2"/>
<organism evidence="2 3">
    <name type="scientific">Phyllobacterium sophorae</name>
    <dbReference type="NCBI Taxonomy" id="1520277"/>
    <lineage>
        <taxon>Bacteria</taxon>
        <taxon>Pseudomonadati</taxon>
        <taxon>Pseudomonadota</taxon>
        <taxon>Alphaproteobacteria</taxon>
        <taxon>Hyphomicrobiales</taxon>
        <taxon>Phyllobacteriaceae</taxon>
        <taxon>Phyllobacterium</taxon>
    </lineage>
</organism>
<proteinExistence type="predicted"/>
<dbReference type="OrthoDB" id="4457864at2"/>
<evidence type="ECO:0000313" key="2">
    <source>
        <dbReference type="EMBL" id="PSH62488.1"/>
    </source>
</evidence>
<sequence>MKHDLKLIDDEFIDLVYASLLGETSWQHFLDRLAETLPDGKSTLFYHDQYKASGALSLTSGLTEKQINQYDTYFCRINPWMPKASVRTIGLGVTAEQMLPYDQLVKTEFYTDFLVPAGLSSAVGVTIVRNEGRSFLLSILTSDRESERTHSAAELLTRLAPHLHRVFKYYQNRSFNRFSKEARGLAFDAIDVGLIIVGDNSRIKSVSETAQKIIEHGTCVRTSASGKLHIASHEADTMLQRMLDRTSVEPKFASYIVGDAKVTLIHVQKDRFSFFFEGPTVVVILEPHRAQQRIFDIEEFVSMHSLTAAEARALNGLIGGRSADEIAAEAGLSRETIRSQIKSLYAKTNAGSQIELIRMIAGFESP</sequence>
<dbReference type="Gene3D" id="1.10.10.10">
    <property type="entry name" value="Winged helix-like DNA-binding domain superfamily/Winged helix DNA-binding domain"/>
    <property type="match status" value="1"/>
</dbReference>
<dbReference type="EMBL" id="PGGM01000009">
    <property type="protein sequence ID" value="PSH62488.1"/>
    <property type="molecule type" value="Genomic_DNA"/>
</dbReference>
<dbReference type="SUPFAM" id="SSF46894">
    <property type="entry name" value="C-terminal effector domain of the bipartite response regulators"/>
    <property type="match status" value="1"/>
</dbReference>
<accession>A0A2P7B7S2</accession>
<dbReference type="RefSeq" id="WP_106665661.1">
    <property type="nucleotide sequence ID" value="NZ_PGGM01000009.1"/>
</dbReference>
<dbReference type="Pfam" id="PF00196">
    <property type="entry name" value="GerE"/>
    <property type="match status" value="1"/>
</dbReference>
<dbReference type="GO" id="GO:0003677">
    <property type="term" value="F:DNA binding"/>
    <property type="evidence" value="ECO:0007669"/>
    <property type="project" value="InterPro"/>
</dbReference>
<protein>
    <submittedName>
        <fullName evidence="2">Helix-turn-helix transcriptional regulator</fullName>
    </submittedName>
</protein>
<dbReference type="GO" id="GO:0006355">
    <property type="term" value="P:regulation of DNA-templated transcription"/>
    <property type="evidence" value="ECO:0007669"/>
    <property type="project" value="InterPro"/>
</dbReference>
<name>A0A2P7B7S2_9HYPH</name>
<feature type="domain" description="HTH luxR-type" evidence="1">
    <location>
        <begin position="303"/>
        <end position="360"/>
    </location>
</feature>
<dbReference type="InterPro" id="IPR000792">
    <property type="entry name" value="Tscrpt_reg_LuxR_C"/>
</dbReference>
<gene>
    <name evidence="2" type="ORF">CU103_19285</name>
</gene>
<dbReference type="InterPro" id="IPR016032">
    <property type="entry name" value="Sig_transdc_resp-reg_C-effctor"/>
</dbReference>
<comment type="caution">
    <text evidence="2">The sequence shown here is derived from an EMBL/GenBank/DDBJ whole genome shotgun (WGS) entry which is preliminary data.</text>
</comment>
<dbReference type="InterPro" id="IPR036388">
    <property type="entry name" value="WH-like_DNA-bd_sf"/>
</dbReference>
<evidence type="ECO:0000259" key="1">
    <source>
        <dbReference type="SMART" id="SM00421"/>
    </source>
</evidence>
<keyword evidence="3" id="KW-1185">Reference proteome</keyword>
<dbReference type="Proteomes" id="UP000241764">
    <property type="component" value="Unassembled WGS sequence"/>
</dbReference>